<feature type="region of interest" description="Disordered" evidence="1">
    <location>
        <begin position="87"/>
        <end position="115"/>
    </location>
</feature>
<comment type="caution">
    <text evidence="2">The sequence shown here is derived from an EMBL/GenBank/DDBJ whole genome shotgun (WGS) entry which is preliminary data.</text>
</comment>
<evidence type="ECO:0000313" key="3">
    <source>
        <dbReference type="Proteomes" id="UP001304461"/>
    </source>
</evidence>
<protein>
    <submittedName>
        <fullName evidence="2">Uncharacterized protein</fullName>
    </submittedName>
</protein>
<proteinExistence type="predicted"/>
<accession>A0ABU5RV85</accession>
<feature type="compositionally biased region" description="Basic residues" evidence="1">
    <location>
        <begin position="105"/>
        <end position="115"/>
    </location>
</feature>
<organism evidence="2 3">
    <name type="scientific">Cyanobium gracile UHCC 0139</name>
    <dbReference type="NCBI Taxonomy" id="3110308"/>
    <lineage>
        <taxon>Bacteria</taxon>
        <taxon>Bacillati</taxon>
        <taxon>Cyanobacteriota</taxon>
        <taxon>Cyanophyceae</taxon>
        <taxon>Synechococcales</taxon>
        <taxon>Prochlorococcaceae</taxon>
        <taxon>Cyanobium</taxon>
    </lineage>
</organism>
<name>A0ABU5RV85_9CYAN</name>
<evidence type="ECO:0000313" key="2">
    <source>
        <dbReference type="EMBL" id="MEA5391690.1"/>
    </source>
</evidence>
<dbReference type="Proteomes" id="UP001304461">
    <property type="component" value="Unassembled WGS sequence"/>
</dbReference>
<dbReference type="RefSeq" id="WP_323305711.1">
    <property type="nucleotide sequence ID" value="NZ_JAYGHX010000006.1"/>
</dbReference>
<evidence type="ECO:0000256" key="1">
    <source>
        <dbReference type="SAM" id="MobiDB-lite"/>
    </source>
</evidence>
<gene>
    <name evidence="2" type="ORF">VB738_10520</name>
</gene>
<dbReference type="EMBL" id="JAYGHX010000006">
    <property type="protein sequence ID" value="MEA5391690.1"/>
    <property type="molecule type" value="Genomic_DNA"/>
</dbReference>
<sequence>MARFRRLAWRSKMAGDDLGPWLVRQARDDGRWARGVAYRHPAILQRIWTDAAVGGALGEAYGQLTPEEQGMDDLDFAERCVERSQDRYKAEVEAGSGGAGDPRQALRRRPRHRVQ</sequence>
<keyword evidence="3" id="KW-1185">Reference proteome</keyword>
<reference evidence="2 3" key="1">
    <citation type="submission" date="2023-12" db="EMBL/GenBank/DDBJ databases">
        <title>Baltic Sea Cyanobacteria.</title>
        <authorList>
            <person name="Delbaje E."/>
            <person name="Fewer D.P."/>
            <person name="Shishido T.K."/>
        </authorList>
    </citation>
    <scope>NUCLEOTIDE SEQUENCE [LARGE SCALE GENOMIC DNA]</scope>
    <source>
        <strain evidence="2 3">UHCC 0139</strain>
    </source>
</reference>